<dbReference type="Pfam" id="PF07993">
    <property type="entry name" value="NAD_binding_4"/>
    <property type="match status" value="1"/>
</dbReference>
<reference evidence="2 3" key="1">
    <citation type="submission" date="2016-10" db="EMBL/GenBank/DDBJ databases">
        <authorList>
            <person name="de Groot N.N."/>
        </authorList>
    </citation>
    <scope>NUCLEOTIDE SEQUENCE [LARGE SCALE GENOMIC DNA]</scope>
    <source>
        <strain evidence="2 3">DSM 46701</strain>
    </source>
</reference>
<gene>
    <name evidence="2" type="ORF">SAMN05444955_10717</name>
</gene>
<dbReference type="PANTHER" id="PTHR11011">
    <property type="entry name" value="MALE STERILITY PROTEIN 2-RELATED"/>
    <property type="match status" value="1"/>
</dbReference>
<evidence type="ECO:0000259" key="1">
    <source>
        <dbReference type="Pfam" id="PF07993"/>
    </source>
</evidence>
<dbReference type="CDD" id="cd05263">
    <property type="entry name" value="MupV_like_SDR_e"/>
    <property type="match status" value="1"/>
</dbReference>
<dbReference type="EMBL" id="FOCQ01000007">
    <property type="protein sequence ID" value="SEN19360.1"/>
    <property type="molecule type" value="Genomic_DNA"/>
</dbReference>
<dbReference type="AlphaFoldDB" id="A0A1H8EIZ7"/>
<name>A0A1H8EIZ7_9BACL</name>
<dbReference type="OrthoDB" id="9807212at2"/>
<dbReference type="InterPro" id="IPR013120">
    <property type="entry name" value="FAR_NAD-bd"/>
</dbReference>
<dbReference type="InterPro" id="IPR036291">
    <property type="entry name" value="NAD(P)-bd_dom_sf"/>
</dbReference>
<proteinExistence type="predicted"/>
<keyword evidence="3" id="KW-1185">Reference proteome</keyword>
<feature type="domain" description="Thioester reductase (TE)" evidence="1">
    <location>
        <begin position="9"/>
        <end position="241"/>
    </location>
</feature>
<dbReference type="STRING" id="1173111.SAMN05444955_10717"/>
<dbReference type="RefSeq" id="WP_089967670.1">
    <property type="nucleotide sequence ID" value="NZ_FOCQ01000007.1"/>
</dbReference>
<evidence type="ECO:0000313" key="3">
    <source>
        <dbReference type="Proteomes" id="UP000199695"/>
    </source>
</evidence>
<evidence type="ECO:0000313" key="2">
    <source>
        <dbReference type="EMBL" id="SEN19360.1"/>
    </source>
</evidence>
<dbReference type="Proteomes" id="UP000199695">
    <property type="component" value="Unassembled WGS sequence"/>
</dbReference>
<organism evidence="2 3">
    <name type="scientific">Lihuaxuella thermophila</name>
    <dbReference type="NCBI Taxonomy" id="1173111"/>
    <lineage>
        <taxon>Bacteria</taxon>
        <taxon>Bacillati</taxon>
        <taxon>Bacillota</taxon>
        <taxon>Bacilli</taxon>
        <taxon>Bacillales</taxon>
        <taxon>Thermoactinomycetaceae</taxon>
        <taxon>Lihuaxuella</taxon>
    </lineage>
</organism>
<dbReference type="InterPro" id="IPR026055">
    <property type="entry name" value="FAR"/>
</dbReference>
<accession>A0A1H8EIZ7</accession>
<dbReference type="Gene3D" id="3.40.50.720">
    <property type="entry name" value="NAD(P)-binding Rossmann-like Domain"/>
    <property type="match status" value="1"/>
</dbReference>
<dbReference type="SUPFAM" id="SSF51735">
    <property type="entry name" value="NAD(P)-binding Rossmann-fold domains"/>
    <property type="match status" value="1"/>
</dbReference>
<sequence length="397" mass="45310">MKKNTYFFTGFPGFIATRIIKKLLEQNPNAMFELLVHPSQLENAGQEIGRLEQSGYGTEDQFSIIPGDITLENLGLNPATLKRLKESVHDVFHLAAIYDLAVPKEIAYQVNVIGTNHVNDFVLQLNHLRRYVYFSTAYVSGNRTGKILETELDCGQTFKNFYESTKFEAEVLTQQIRDQVPTTIIRPGIVMGDSITGETVKFDGPYFIMRFLDKFAKWPIPYVGKGEVPFNVVPVDYVVEATCYLAQHPAGENKVYHLTDPRPYLAKDAYRMICEALIGKKPSFTLPLTLVHGLLSIPAFRRWVMVEKESIEYFRLKADYDCTQTLKDLEGSGIACPDFKDYYRVAVHFYKQHRLDPEKMILVDQARNKNSVGARSGYRGHHWATGRESVRQKSQSL</sequence>
<protein>
    <submittedName>
        <fullName evidence="2">Thioester reductase domain-containing protein</fullName>
    </submittedName>
</protein>
<dbReference type="GO" id="GO:0080019">
    <property type="term" value="F:alcohol-forming very long-chain fatty acyl-CoA reductase activity"/>
    <property type="evidence" value="ECO:0007669"/>
    <property type="project" value="InterPro"/>
</dbReference>